<dbReference type="GO" id="GO:0033539">
    <property type="term" value="P:fatty acid beta-oxidation using acyl-CoA dehydrogenase"/>
    <property type="evidence" value="ECO:0007669"/>
    <property type="project" value="TreeGrafter"/>
</dbReference>
<dbReference type="GO" id="GO:0016712">
    <property type="term" value="F:oxidoreductase activity, acting on paired donors, with incorporation or reduction of molecular oxygen, reduced flavin or flavoprotein as one donor, and incorporation of one atom of oxygen"/>
    <property type="evidence" value="ECO:0007669"/>
    <property type="project" value="TreeGrafter"/>
</dbReference>
<keyword evidence="4" id="KW-1185">Reference proteome</keyword>
<name>A0A4R5BV05_9PSEU</name>
<dbReference type="InterPro" id="IPR013107">
    <property type="entry name" value="Acyl-CoA_DH_C"/>
</dbReference>
<dbReference type="GO" id="GO:0050660">
    <property type="term" value="F:flavin adenine dinucleotide binding"/>
    <property type="evidence" value="ECO:0007669"/>
    <property type="project" value="InterPro"/>
</dbReference>
<dbReference type="Gene3D" id="2.40.110.10">
    <property type="entry name" value="Butyryl-CoA Dehydrogenase, subunit A, domain 2"/>
    <property type="match status" value="1"/>
</dbReference>
<dbReference type="InterPro" id="IPR009100">
    <property type="entry name" value="AcylCoA_DH/oxidase_NM_dom_sf"/>
</dbReference>
<protein>
    <submittedName>
        <fullName evidence="3">Acyl-CoA dehydrogenase</fullName>
    </submittedName>
</protein>
<accession>A0A4R5BV05</accession>
<dbReference type="GO" id="GO:0003995">
    <property type="term" value="F:acyl-CoA dehydrogenase activity"/>
    <property type="evidence" value="ECO:0007669"/>
    <property type="project" value="TreeGrafter"/>
</dbReference>
<dbReference type="Proteomes" id="UP000294723">
    <property type="component" value="Unassembled WGS sequence"/>
</dbReference>
<organism evidence="3 4">
    <name type="scientific">Saccharopolyspora karakumensis</name>
    <dbReference type="NCBI Taxonomy" id="2530386"/>
    <lineage>
        <taxon>Bacteria</taxon>
        <taxon>Bacillati</taxon>
        <taxon>Actinomycetota</taxon>
        <taxon>Actinomycetes</taxon>
        <taxon>Pseudonocardiales</taxon>
        <taxon>Pseudonocardiaceae</taxon>
        <taxon>Saccharopolyspora</taxon>
    </lineage>
</organism>
<dbReference type="Gene3D" id="1.10.540.10">
    <property type="entry name" value="Acyl-CoA dehydrogenase/oxidase, N-terminal domain"/>
    <property type="match status" value="1"/>
</dbReference>
<sequence length="389" mass="42165">MHEAVERAHKAATTFREEAVPSDELCRLTDRAANTLRETGLIRLLQPVEHSGFEAHPNDFLEAVMAVGAASPSAGWVAGVVGVHPWEIAMMDPRLQEEIWGEDPDTWVASPYAPMGRAKPVDGGFLFSGRWPYSTGTDHAQWAVLGGIVTDAAGDVGNPADIRHFAIPREDYEIVEDSWNVMGLEGTGSKDVGMADVFVPDYRVVEAGPMLSGHYESRQQGKALYKLKFPLVFSAAISAGTQGIAQGALAVYHAYMCSRVSADGIIAKTDPTQLVVYGDAAADIAASRSHLLASMAELFDHVSSGGDISRTQRLSFRRDQVRASRRAVDAIDRLYKVSGASGIRTDFPNQRYWRDLQAGLSHICNIADNIYAAWATDDLGGEPSQTVFA</sequence>
<dbReference type="SUPFAM" id="SSF56645">
    <property type="entry name" value="Acyl-CoA dehydrogenase NM domain-like"/>
    <property type="match status" value="1"/>
</dbReference>
<proteinExistence type="predicted"/>
<keyword evidence="1" id="KW-0560">Oxidoreductase</keyword>
<dbReference type="InterPro" id="IPR037069">
    <property type="entry name" value="AcylCoA_DH/ox_N_sf"/>
</dbReference>
<dbReference type="AlphaFoldDB" id="A0A4R5BV05"/>
<evidence type="ECO:0000313" key="4">
    <source>
        <dbReference type="Proteomes" id="UP000294723"/>
    </source>
</evidence>
<reference evidence="3 4" key="1">
    <citation type="submission" date="2019-03" db="EMBL/GenBank/DDBJ databases">
        <title>Draft genome sequences of novel Actinobacteria.</title>
        <authorList>
            <person name="Sahin N."/>
            <person name="Ay H."/>
            <person name="Saygin H."/>
        </authorList>
    </citation>
    <scope>NUCLEOTIDE SEQUENCE [LARGE SCALE GENOMIC DNA]</scope>
    <source>
        <strain evidence="3 4">5K548</strain>
    </source>
</reference>
<dbReference type="RefSeq" id="WP_132682877.1">
    <property type="nucleotide sequence ID" value="NZ_SMLA01000013.1"/>
</dbReference>
<dbReference type="InterPro" id="IPR036250">
    <property type="entry name" value="AcylCo_DH-like_C"/>
</dbReference>
<evidence type="ECO:0000313" key="3">
    <source>
        <dbReference type="EMBL" id="TDD89160.1"/>
    </source>
</evidence>
<dbReference type="EMBL" id="SMLA01000013">
    <property type="protein sequence ID" value="TDD89160.1"/>
    <property type="molecule type" value="Genomic_DNA"/>
</dbReference>
<dbReference type="Pfam" id="PF08028">
    <property type="entry name" value="Acyl-CoA_dh_2"/>
    <property type="match status" value="1"/>
</dbReference>
<feature type="domain" description="Acyl-CoA dehydrogenase C-terminal" evidence="2">
    <location>
        <begin position="237"/>
        <end position="363"/>
    </location>
</feature>
<comment type="caution">
    <text evidence="3">The sequence shown here is derived from an EMBL/GenBank/DDBJ whole genome shotgun (WGS) entry which is preliminary data.</text>
</comment>
<dbReference type="SUPFAM" id="SSF47203">
    <property type="entry name" value="Acyl-CoA dehydrogenase C-terminal domain-like"/>
    <property type="match status" value="1"/>
</dbReference>
<gene>
    <name evidence="3" type="ORF">E1202_11620</name>
</gene>
<evidence type="ECO:0000256" key="1">
    <source>
        <dbReference type="ARBA" id="ARBA00023002"/>
    </source>
</evidence>
<evidence type="ECO:0000259" key="2">
    <source>
        <dbReference type="Pfam" id="PF08028"/>
    </source>
</evidence>
<dbReference type="InterPro" id="IPR046373">
    <property type="entry name" value="Acyl-CoA_Oxase/DH_mid-dom_sf"/>
</dbReference>
<dbReference type="Gene3D" id="1.20.140.10">
    <property type="entry name" value="Butyryl-CoA Dehydrogenase, subunit A, domain 3"/>
    <property type="match status" value="1"/>
</dbReference>
<dbReference type="PANTHER" id="PTHR48083:SF19">
    <property type="entry name" value="FLAVIN-DEPENDENT MONOOXYGENASE, OXYGENASE SUBUNIT HSAA"/>
    <property type="match status" value="1"/>
</dbReference>
<dbReference type="PANTHER" id="PTHR48083">
    <property type="entry name" value="MEDIUM-CHAIN SPECIFIC ACYL-COA DEHYDROGENASE, MITOCHONDRIAL-RELATED"/>
    <property type="match status" value="1"/>
</dbReference>
<dbReference type="InterPro" id="IPR050741">
    <property type="entry name" value="Acyl-CoA_dehydrogenase"/>
</dbReference>
<dbReference type="GO" id="GO:0005737">
    <property type="term" value="C:cytoplasm"/>
    <property type="evidence" value="ECO:0007669"/>
    <property type="project" value="TreeGrafter"/>
</dbReference>
<dbReference type="PIRSF" id="PIRSF016578">
    <property type="entry name" value="HsaA"/>
    <property type="match status" value="1"/>
</dbReference>